<gene>
    <name evidence="1" type="ORF">AVEN_131538_1</name>
</gene>
<dbReference type="EMBL" id="BGPR01006636">
    <property type="protein sequence ID" value="GBN20594.1"/>
    <property type="molecule type" value="Genomic_DNA"/>
</dbReference>
<dbReference type="Proteomes" id="UP000499080">
    <property type="component" value="Unassembled WGS sequence"/>
</dbReference>
<reference evidence="1 2" key="1">
    <citation type="journal article" date="2019" name="Sci. Rep.">
        <title>Orb-weaving spider Araneus ventricosus genome elucidates the spidroin gene catalogue.</title>
        <authorList>
            <person name="Kono N."/>
            <person name="Nakamura H."/>
            <person name="Ohtoshi R."/>
            <person name="Moran D.A.P."/>
            <person name="Shinohara A."/>
            <person name="Yoshida Y."/>
            <person name="Fujiwara M."/>
            <person name="Mori M."/>
            <person name="Tomita M."/>
            <person name="Arakawa K."/>
        </authorList>
    </citation>
    <scope>NUCLEOTIDE SEQUENCE [LARGE SCALE GENOMIC DNA]</scope>
</reference>
<evidence type="ECO:0000313" key="1">
    <source>
        <dbReference type="EMBL" id="GBN20594.1"/>
    </source>
</evidence>
<accession>A0A4Y2M206</accession>
<sequence length="103" mass="11650">MSLIAKVSLKHHFEGEITELFTGNGRFPAHFYLFVIGYDDLCSCWAVGDAKHYLVSCPLTGDLRAQLRFHLFDLGTLVRDASLPVLGKIACRVRAMLPYIQRH</sequence>
<evidence type="ECO:0000313" key="2">
    <source>
        <dbReference type="Proteomes" id="UP000499080"/>
    </source>
</evidence>
<organism evidence="1 2">
    <name type="scientific">Araneus ventricosus</name>
    <name type="common">Orbweaver spider</name>
    <name type="synonym">Epeira ventricosa</name>
    <dbReference type="NCBI Taxonomy" id="182803"/>
    <lineage>
        <taxon>Eukaryota</taxon>
        <taxon>Metazoa</taxon>
        <taxon>Ecdysozoa</taxon>
        <taxon>Arthropoda</taxon>
        <taxon>Chelicerata</taxon>
        <taxon>Arachnida</taxon>
        <taxon>Araneae</taxon>
        <taxon>Araneomorphae</taxon>
        <taxon>Entelegynae</taxon>
        <taxon>Araneoidea</taxon>
        <taxon>Araneidae</taxon>
        <taxon>Araneus</taxon>
    </lineage>
</organism>
<protein>
    <submittedName>
        <fullName evidence="1">Uncharacterized protein</fullName>
    </submittedName>
</protein>
<keyword evidence="2" id="KW-1185">Reference proteome</keyword>
<dbReference type="AlphaFoldDB" id="A0A4Y2M206"/>
<name>A0A4Y2M206_ARAVE</name>
<comment type="caution">
    <text evidence="1">The sequence shown here is derived from an EMBL/GenBank/DDBJ whole genome shotgun (WGS) entry which is preliminary data.</text>
</comment>
<proteinExistence type="predicted"/>